<dbReference type="GO" id="GO:0030497">
    <property type="term" value="P:fatty acid elongation"/>
    <property type="evidence" value="ECO:0007669"/>
    <property type="project" value="UniProtKB-ARBA"/>
</dbReference>
<dbReference type="InterPro" id="IPR017568">
    <property type="entry name" value="3-oxoacyl-ACP_synth-2"/>
</dbReference>
<dbReference type="PANTHER" id="PTHR11712">
    <property type="entry name" value="POLYKETIDE SYNTHASE-RELATED"/>
    <property type="match status" value="1"/>
</dbReference>
<dbReference type="NCBIfam" id="NF005589">
    <property type="entry name" value="PRK07314.1"/>
    <property type="match status" value="1"/>
</dbReference>
<sequence>MNSQRNVVVTGMGLVTPAGRGLADAWNGVLAGKAAAAVDEQLAAAGTPVTIACRVPAYDADAEIGRGAKRRLDRFTHLGVIAAREAVAHAGLGDPDAEDPERIVATDPDRVGILLGSGIGGAETWAEEYPRFLDKGPSRASPMFVPKMLSNTAAGTVAIRTGARGVNMTVNTACAAGASAIHVARDLIRSGVADVVLAGGVEAGITALSISAFAQMGALSRNPDPAAASRPFDVDRDGFVMGEGAGVLVLESEEHARRRGATAYAVVAGAGASADAFHATAPPEDGGGAVLAIRRAVEDAGIDPASIGHLNAHGTSTPLNDAAEARALRAVFDDHTDRMVVTSTKGVTGHLLGAAGAVEAIFAIQAMREGLVPPTANLTNQDPDIALDVVTGEPRTVELDAVLSTSMGFGGQNAALVLTRA</sequence>
<evidence type="ECO:0000313" key="19">
    <source>
        <dbReference type="Proteomes" id="UP000650511"/>
    </source>
</evidence>
<evidence type="ECO:0000256" key="9">
    <source>
        <dbReference type="ARBA" id="ARBA00023160"/>
    </source>
</evidence>
<keyword evidence="10 14" id="KW-0012">Acyltransferase</keyword>
<dbReference type="Gene3D" id="3.40.47.10">
    <property type="match status" value="1"/>
</dbReference>
<dbReference type="GO" id="GO:0004315">
    <property type="term" value="F:3-oxoacyl-[acyl-carrier-protein] synthase activity"/>
    <property type="evidence" value="ECO:0007669"/>
    <property type="project" value="UniProtKB-UniRule"/>
</dbReference>
<comment type="pathway">
    <text evidence="1 14">Lipid metabolism; fatty acid biosynthesis.</text>
</comment>
<comment type="similarity">
    <text evidence="2 14 16">Belongs to the thiolase-like superfamily. Beta-ketoacyl-ACP synthases family.</text>
</comment>
<comment type="catalytic activity">
    <reaction evidence="12 14">
        <text>(9Z)-hexadecenoyl-[ACP] + malonyl-[ACP] + H(+) = 3-oxo-(11Z)-octadecenoyl-[ACP] + holo-[ACP] + CO2</text>
        <dbReference type="Rhea" id="RHEA:55040"/>
        <dbReference type="Rhea" id="RHEA-COMP:9623"/>
        <dbReference type="Rhea" id="RHEA-COMP:9685"/>
        <dbReference type="Rhea" id="RHEA-COMP:10800"/>
        <dbReference type="Rhea" id="RHEA-COMP:14074"/>
        <dbReference type="ChEBI" id="CHEBI:15378"/>
        <dbReference type="ChEBI" id="CHEBI:16526"/>
        <dbReference type="ChEBI" id="CHEBI:64479"/>
        <dbReference type="ChEBI" id="CHEBI:78449"/>
        <dbReference type="ChEBI" id="CHEBI:83989"/>
        <dbReference type="ChEBI" id="CHEBI:138538"/>
        <dbReference type="EC" id="2.3.1.179"/>
    </reaction>
</comment>
<dbReference type="PROSITE" id="PS00606">
    <property type="entry name" value="KS3_1"/>
    <property type="match status" value="1"/>
</dbReference>
<evidence type="ECO:0000256" key="7">
    <source>
        <dbReference type="ARBA" id="ARBA00022832"/>
    </source>
</evidence>
<evidence type="ECO:0000256" key="4">
    <source>
        <dbReference type="ARBA" id="ARBA00014657"/>
    </source>
</evidence>
<evidence type="ECO:0000256" key="3">
    <source>
        <dbReference type="ARBA" id="ARBA00012356"/>
    </source>
</evidence>
<comment type="caution">
    <text evidence="18">The sequence shown here is derived from an EMBL/GenBank/DDBJ whole genome shotgun (WGS) entry which is preliminary data.</text>
</comment>
<keyword evidence="5 14" id="KW-0444">Lipid biosynthesis</keyword>
<reference evidence="18" key="2">
    <citation type="submission" date="2020-09" db="EMBL/GenBank/DDBJ databases">
        <authorList>
            <person name="Sun Q."/>
            <person name="Zhou Y."/>
        </authorList>
    </citation>
    <scope>NUCLEOTIDE SEQUENCE</scope>
    <source>
        <strain evidence="18">CGMCC 1.14988</strain>
    </source>
</reference>
<evidence type="ECO:0000256" key="12">
    <source>
        <dbReference type="ARBA" id="ARBA00047318"/>
    </source>
</evidence>
<evidence type="ECO:0000256" key="16">
    <source>
        <dbReference type="RuleBase" id="RU003694"/>
    </source>
</evidence>
<evidence type="ECO:0000256" key="15">
    <source>
        <dbReference type="PIRSR" id="PIRSR000447-1"/>
    </source>
</evidence>
<evidence type="ECO:0000256" key="2">
    <source>
        <dbReference type="ARBA" id="ARBA00008467"/>
    </source>
</evidence>
<comment type="catalytic activity">
    <reaction evidence="13 14">
        <text>a fatty acyl-[ACP] + malonyl-[ACP] + H(+) = a 3-oxoacyl-[ACP] + holo-[ACP] + CO2</text>
        <dbReference type="Rhea" id="RHEA:22836"/>
        <dbReference type="Rhea" id="RHEA-COMP:9623"/>
        <dbReference type="Rhea" id="RHEA-COMP:9685"/>
        <dbReference type="Rhea" id="RHEA-COMP:9916"/>
        <dbReference type="Rhea" id="RHEA-COMP:14125"/>
        <dbReference type="ChEBI" id="CHEBI:15378"/>
        <dbReference type="ChEBI" id="CHEBI:16526"/>
        <dbReference type="ChEBI" id="CHEBI:64479"/>
        <dbReference type="ChEBI" id="CHEBI:78449"/>
        <dbReference type="ChEBI" id="CHEBI:78776"/>
        <dbReference type="ChEBI" id="CHEBI:138651"/>
    </reaction>
</comment>
<evidence type="ECO:0000259" key="17">
    <source>
        <dbReference type="PROSITE" id="PS52004"/>
    </source>
</evidence>
<dbReference type="InterPro" id="IPR014030">
    <property type="entry name" value="Ketoacyl_synth_N"/>
</dbReference>
<dbReference type="Proteomes" id="UP000650511">
    <property type="component" value="Unassembled WGS sequence"/>
</dbReference>
<evidence type="ECO:0000256" key="11">
    <source>
        <dbReference type="ARBA" id="ARBA00024006"/>
    </source>
</evidence>
<dbReference type="InterPro" id="IPR018201">
    <property type="entry name" value="Ketoacyl_synth_AS"/>
</dbReference>
<dbReference type="RefSeq" id="WP_130650607.1">
    <property type="nucleotide sequence ID" value="NZ_BMHA01000006.1"/>
</dbReference>
<keyword evidence="19" id="KW-1185">Reference proteome</keyword>
<dbReference type="OrthoDB" id="9808669at2"/>
<dbReference type="UniPathway" id="UPA00094"/>
<name>A0A8J3AA84_9ACTN</name>
<dbReference type="SUPFAM" id="SSF53901">
    <property type="entry name" value="Thiolase-like"/>
    <property type="match status" value="2"/>
</dbReference>
<evidence type="ECO:0000256" key="1">
    <source>
        <dbReference type="ARBA" id="ARBA00005194"/>
    </source>
</evidence>
<dbReference type="Pfam" id="PF00109">
    <property type="entry name" value="ketoacyl-synt"/>
    <property type="match status" value="1"/>
</dbReference>
<protein>
    <recommendedName>
        <fullName evidence="4 14">3-oxoacyl-[acyl-carrier-protein] synthase 2</fullName>
        <ecNumber evidence="3 14">2.3.1.179</ecNumber>
    </recommendedName>
</protein>
<keyword evidence="6 14" id="KW-0808">Transferase</keyword>
<evidence type="ECO:0000256" key="6">
    <source>
        <dbReference type="ARBA" id="ARBA00022679"/>
    </source>
</evidence>
<dbReference type="PANTHER" id="PTHR11712:SF347">
    <property type="entry name" value="BETA KETOACYL-ACYL CARRIER PROTEIN SYNTHASE"/>
    <property type="match status" value="1"/>
</dbReference>
<dbReference type="EC" id="2.3.1.179" evidence="3 14"/>
<dbReference type="SMART" id="SM00825">
    <property type="entry name" value="PKS_KS"/>
    <property type="match status" value="1"/>
</dbReference>
<evidence type="ECO:0000313" key="18">
    <source>
        <dbReference type="EMBL" id="GGI06260.1"/>
    </source>
</evidence>
<dbReference type="NCBIfam" id="TIGR03150">
    <property type="entry name" value="fabF"/>
    <property type="match status" value="1"/>
</dbReference>
<dbReference type="PIRSF" id="PIRSF000447">
    <property type="entry name" value="KAS_II"/>
    <property type="match status" value="1"/>
</dbReference>
<dbReference type="FunFam" id="3.40.47.10:FF:000018">
    <property type="entry name" value="3-oxoacyl-[acyl-carrier-protein] synthase 2"/>
    <property type="match status" value="1"/>
</dbReference>
<evidence type="ECO:0000256" key="5">
    <source>
        <dbReference type="ARBA" id="ARBA00022516"/>
    </source>
</evidence>
<dbReference type="EMBL" id="BMHA01000006">
    <property type="protein sequence ID" value="GGI06260.1"/>
    <property type="molecule type" value="Genomic_DNA"/>
</dbReference>
<evidence type="ECO:0000256" key="8">
    <source>
        <dbReference type="ARBA" id="ARBA00023098"/>
    </source>
</evidence>
<dbReference type="AlphaFoldDB" id="A0A8J3AA84"/>
<organism evidence="18 19">
    <name type="scientific">Egicoccus halophilus</name>
    <dbReference type="NCBI Taxonomy" id="1670830"/>
    <lineage>
        <taxon>Bacteria</taxon>
        <taxon>Bacillati</taxon>
        <taxon>Actinomycetota</taxon>
        <taxon>Nitriliruptoria</taxon>
        <taxon>Egicoccales</taxon>
        <taxon>Egicoccaceae</taxon>
        <taxon>Egicoccus</taxon>
    </lineage>
</organism>
<keyword evidence="7" id="KW-0276">Fatty acid metabolism</keyword>
<feature type="active site" description="For beta-ketoacyl synthase activity" evidence="15">
    <location>
        <position position="174"/>
    </location>
</feature>
<keyword evidence="9 14" id="KW-0275">Fatty acid biosynthesis</keyword>
<comment type="function">
    <text evidence="11 14">Involved in the type II fatty acid elongation cycle. Catalyzes the elongation of a wide range of acyl-ACP by the addition of two carbons from malonyl-ACP to an acyl acceptor. Can efficiently catalyze the conversion of palmitoleoyl-ACP (cis-hexadec-9-enoyl-ACP) to cis-vaccenoyl-ACP (cis-octadec-11-enoyl-ACP), an essential step in the thermal regulation of fatty acid composition.</text>
</comment>
<dbReference type="InterPro" id="IPR000794">
    <property type="entry name" value="Beta-ketoacyl_synthase"/>
</dbReference>
<dbReference type="FunFam" id="3.40.47.10:FF:000029">
    <property type="entry name" value="3-oxoacyl-[acyl-carrier-protein] synthase 1"/>
    <property type="match status" value="1"/>
</dbReference>
<dbReference type="CDD" id="cd00834">
    <property type="entry name" value="KAS_I_II"/>
    <property type="match status" value="1"/>
</dbReference>
<evidence type="ECO:0000256" key="13">
    <source>
        <dbReference type="ARBA" id="ARBA00047659"/>
    </source>
</evidence>
<keyword evidence="8" id="KW-0443">Lipid metabolism</keyword>
<feature type="domain" description="Ketosynthase family 3 (KS3)" evidence="17">
    <location>
        <begin position="4"/>
        <end position="420"/>
    </location>
</feature>
<dbReference type="InterPro" id="IPR020841">
    <property type="entry name" value="PKS_Beta-ketoAc_synthase_dom"/>
</dbReference>
<evidence type="ECO:0000256" key="14">
    <source>
        <dbReference type="PIRNR" id="PIRNR000447"/>
    </source>
</evidence>
<dbReference type="InterPro" id="IPR016039">
    <property type="entry name" value="Thiolase-like"/>
</dbReference>
<dbReference type="PROSITE" id="PS52004">
    <property type="entry name" value="KS3_2"/>
    <property type="match status" value="1"/>
</dbReference>
<accession>A0A8J3AA84</accession>
<dbReference type="Pfam" id="PF02801">
    <property type="entry name" value="Ketoacyl-synt_C"/>
    <property type="match status" value="1"/>
</dbReference>
<reference evidence="18" key="1">
    <citation type="journal article" date="2014" name="Int. J. Syst. Evol. Microbiol.">
        <title>Complete genome sequence of Corynebacterium casei LMG S-19264T (=DSM 44701T), isolated from a smear-ripened cheese.</title>
        <authorList>
            <consortium name="US DOE Joint Genome Institute (JGI-PGF)"/>
            <person name="Walter F."/>
            <person name="Albersmeier A."/>
            <person name="Kalinowski J."/>
            <person name="Ruckert C."/>
        </authorList>
    </citation>
    <scope>NUCLEOTIDE SEQUENCE</scope>
    <source>
        <strain evidence="18">CGMCC 1.14988</strain>
    </source>
</reference>
<evidence type="ECO:0000256" key="10">
    <source>
        <dbReference type="ARBA" id="ARBA00023315"/>
    </source>
</evidence>
<gene>
    <name evidence="18" type="ORF">GCM10011354_18200</name>
</gene>
<dbReference type="InterPro" id="IPR014031">
    <property type="entry name" value="Ketoacyl_synth_C"/>
</dbReference>
<proteinExistence type="inferred from homology"/>